<organism evidence="3 4">
    <name type="scientific">Cajanus cajan</name>
    <name type="common">Pigeon pea</name>
    <name type="synonym">Cajanus indicus</name>
    <dbReference type="NCBI Taxonomy" id="3821"/>
    <lineage>
        <taxon>Eukaryota</taxon>
        <taxon>Viridiplantae</taxon>
        <taxon>Streptophyta</taxon>
        <taxon>Embryophyta</taxon>
        <taxon>Tracheophyta</taxon>
        <taxon>Spermatophyta</taxon>
        <taxon>Magnoliopsida</taxon>
        <taxon>eudicotyledons</taxon>
        <taxon>Gunneridae</taxon>
        <taxon>Pentapetalae</taxon>
        <taxon>rosids</taxon>
        <taxon>fabids</taxon>
        <taxon>Fabales</taxon>
        <taxon>Fabaceae</taxon>
        <taxon>Papilionoideae</taxon>
        <taxon>50 kb inversion clade</taxon>
        <taxon>NPAAA clade</taxon>
        <taxon>indigoferoid/millettioid clade</taxon>
        <taxon>Phaseoleae</taxon>
        <taxon>Cajanus</taxon>
    </lineage>
</organism>
<name>A0A151SVJ3_CAJCA</name>
<dbReference type="InterPro" id="IPR040411">
    <property type="entry name" value="At5g23160-like"/>
</dbReference>
<dbReference type="Proteomes" id="UP000075243">
    <property type="component" value="Chromosome 10"/>
</dbReference>
<sequence>MTEATARNESKRSLLMRLKPESVDDKALAPKSNDIDPVLSYIAIANKNGAVLPAILSSLFGGGAPEDRGHQCGGRRRRKATWQALGAVIKGTTWMRKVMSRRKAKKAISKSTSNMEEASVKTRNPGRISLPSCSTSANSSPLAIASSSQSSSPVHSDHASSTSTHETYSTPPSIQLNNGTGATKQKQCGVEERKKVHENSTTALYCMFAIILFVLILWGRFPAILCTSVLLYVVRPSPRKACNEGGLCGESGLDDSVQNRNRRIKERKLQRSRSHVYLSSHGSRSKLALGGKSFNLRFVG</sequence>
<dbReference type="Gramene" id="C.cajan_13822.t">
    <property type="protein sequence ID" value="C.cajan_13822.t"/>
    <property type="gene ID" value="C.cajan_13822"/>
</dbReference>
<accession>A0A151SVJ3</accession>
<keyword evidence="2" id="KW-1133">Transmembrane helix</keyword>
<keyword evidence="2" id="KW-0812">Transmembrane</keyword>
<evidence type="ECO:0000256" key="1">
    <source>
        <dbReference type="SAM" id="MobiDB-lite"/>
    </source>
</evidence>
<dbReference type="AlphaFoldDB" id="A0A151SVJ3"/>
<keyword evidence="2" id="KW-0472">Membrane</keyword>
<feature type="compositionally biased region" description="Polar residues" evidence="1">
    <location>
        <begin position="164"/>
        <end position="186"/>
    </location>
</feature>
<dbReference type="EMBL" id="CM003612">
    <property type="protein sequence ID" value="KYP58823.1"/>
    <property type="molecule type" value="Genomic_DNA"/>
</dbReference>
<protein>
    <submittedName>
        <fullName evidence="3">Uncharacterized protein</fullName>
    </submittedName>
</protein>
<evidence type="ECO:0000256" key="2">
    <source>
        <dbReference type="SAM" id="Phobius"/>
    </source>
</evidence>
<proteinExistence type="predicted"/>
<dbReference type="OMA" id="FGVGDMC"/>
<feature type="region of interest" description="Disordered" evidence="1">
    <location>
        <begin position="96"/>
        <end position="186"/>
    </location>
</feature>
<dbReference type="PANTHER" id="PTHR34379:SF6">
    <property type="entry name" value="PROTEIN 3F"/>
    <property type="match status" value="1"/>
</dbReference>
<reference evidence="3 4" key="1">
    <citation type="journal article" date="2012" name="Nat. Biotechnol.">
        <title>Draft genome sequence of pigeonpea (Cajanus cajan), an orphan legume crop of resource-poor farmers.</title>
        <authorList>
            <person name="Varshney R.K."/>
            <person name="Chen W."/>
            <person name="Li Y."/>
            <person name="Bharti A.K."/>
            <person name="Saxena R.K."/>
            <person name="Schlueter J.A."/>
            <person name="Donoghue M.T."/>
            <person name="Azam S."/>
            <person name="Fan G."/>
            <person name="Whaley A.M."/>
            <person name="Farmer A.D."/>
            <person name="Sheridan J."/>
            <person name="Iwata A."/>
            <person name="Tuteja R."/>
            <person name="Penmetsa R.V."/>
            <person name="Wu W."/>
            <person name="Upadhyaya H.D."/>
            <person name="Yang S.P."/>
            <person name="Shah T."/>
            <person name="Saxena K.B."/>
            <person name="Michael T."/>
            <person name="McCombie W.R."/>
            <person name="Yang B."/>
            <person name="Zhang G."/>
            <person name="Yang H."/>
            <person name="Wang J."/>
            <person name="Spillane C."/>
            <person name="Cook D.R."/>
            <person name="May G.D."/>
            <person name="Xu X."/>
            <person name="Jackson S.A."/>
        </authorList>
    </citation>
    <scope>NUCLEOTIDE SEQUENCE [LARGE SCALE GENOMIC DNA]</scope>
    <source>
        <strain evidence="4">cv. Asha</strain>
    </source>
</reference>
<keyword evidence="4" id="KW-1185">Reference proteome</keyword>
<feature type="compositionally biased region" description="Basic residues" evidence="1">
    <location>
        <begin position="98"/>
        <end position="108"/>
    </location>
</feature>
<feature type="transmembrane region" description="Helical" evidence="2">
    <location>
        <begin position="203"/>
        <end position="234"/>
    </location>
</feature>
<evidence type="ECO:0000313" key="3">
    <source>
        <dbReference type="EMBL" id="KYP58823.1"/>
    </source>
</evidence>
<dbReference type="PANTHER" id="PTHR34379">
    <property type="entry name" value="OS07G0553800 PROTEIN"/>
    <property type="match status" value="1"/>
</dbReference>
<evidence type="ECO:0000313" key="4">
    <source>
        <dbReference type="Proteomes" id="UP000075243"/>
    </source>
</evidence>
<feature type="compositionally biased region" description="Low complexity" evidence="1">
    <location>
        <begin position="136"/>
        <end position="163"/>
    </location>
</feature>
<gene>
    <name evidence="3" type="ORF">KK1_014245</name>
</gene>